<dbReference type="SUPFAM" id="SSF55073">
    <property type="entry name" value="Nucleotide cyclase"/>
    <property type="match status" value="1"/>
</dbReference>
<keyword evidence="2" id="KW-0812">Transmembrane</keyword>
<evidence type="ECO:0000313" key="4">
    <source>
        <dbReference type="EMBL" id="MCK9877892.1"/>
    </source>
</evidence>
<dbReference type="RefSeq" id="WP_248826062.1">
    <property type="nucleotide sequence ID" value="NZ_JALKFT010000023.1"/>
</dbReference>
<feature type="transmembrane region" description="Helical" evidence="2">
    <location>
        <begin position="27"/>
        <end position="46"/>
    </location>
</feature>
<keyword evidence="5" id="KW-1185">Reference proteome</keyword>
<feature type="transmembrane region" description="Helical" evidence="2">
    <location>
        <begin position="118"/>
        <end position="136"/>
    </location>
</feature>
<dbReference type="Pfam" id="PF00990">
    <property type="entry name" value="GGDEF"/>
    <property type="match status" value="1"/>
</dbReference>
<dbReference type="Proteomes" id="UP001201873">
    <property type="component" value="Unassembled WGS sequence"/>
</dbReference>
<feature type="region of interest" description="Disordered" evidence="1">
    <location>
        <begin position="277"/>
        <end position="296"/>
    </location>
</feature>
<dbReference type="Gene3D" id="3.30.70.270">
    <property type="match status" value="1"/>
</dbReference>
<keyword evidence="2" id="KW-1133">Transmembrane helix</keyword>
<evidence type="ECO:0000313" key="5">
    <source>
        <dbReference type="Proteomes" id="UP001201873"/>
    </source>
</evidence>
<feature type="transmembrane region" description="Helical" evidence="2">
    <location>
        <begin position="337"/>
        <end position="353"/>
    </location>
</feature>
<reference evidence="4 5" key="1">
    <citation type="submission" date="2022-04" db="EMBL/GenBank/DDBJ databases">
        <title>Genome diversity in the genus Frankia.</title>
        <authorList>
            <person name="Carlos-Shanley C."/>
            <person name="Hahn D."/>
        </authorList>
    </citation>
    <scope>NUCLEOTIDE SEQUENCE [LARGE SCALE GENOMIC DNA]</scope>
    <source>
        <strain evidence="4 5">Ag45/Mut15</strain>
    </source>
</reference>
<organism evidence="4 5">
    <name type="scientific">Frankia umida</name>
    <dbReference type="NCBI Taxonomy" id="573489"/>
    <lineage>
        <taxon>Bacteria</taxon>
        <taxon>Bacillati</taxon>
        <taxon>Actinomycetota</taxon>
        <taxon>Actinomycetes</taxon>
        <taxon>Frankiales</taxon>
        <taxon>Frankiaceae</taxon>
        <taxon>Frankia</taxon>
    </lineage>
</organism>
<feature type="compositionally biased region" description="Pro residues" evidence="1">
    <location>
        <begin position="541"/>
        <end position="555"/>
    </location>
</feature>
<protein>
    <submittedName>
        <fullName evidence="4">GGDEF domain-containing protein</fullName>
    </submittedName>
</protein>
<evidence type="ECO:0000256" key="1">
    <source>
        <dbReference type="SAM" id="MobiDB-lite"/>
    </source>
</evidence>
<dbReference type="PANTHER" id="PTHR46663:SF2">
    <property type="entry name" value="GGDEF DOMAIN-CONTAINING PROTEIN"/>
    <property type="match status" value="1"/>
</dbReference>
<feature type="transmembrane region" description="Helical" evidence="2">
    <location>
        <begin position="194"/>
        <end position="217"/>
    </location>
</feature>
<dbReference type="InterPro" id="IPR052163">
    <property type="entry name" value="DGC-Regulatory_Protein"/>
</dbReference>
<dbReference type="SMART" id="SM00267">
    <property type="entry name" value="GGDEF"/>
    <property type="match status" value="1"/>
</dbReference>
<dbReference type="CDD" id="cd01949">
    <property type="entry name" value="GGDEF"/>
    <property type="match status" value="1"/>
</dbReference>
<dbReference type="InterPro" id="IPR000160">
    <property type="entry name" value="GGDEF_dom"/>
</dbReference>
<feature type="region of interest" description="Disordered" evidence="1">
    <location>
        <begin position="534"/>
        <end position="555"/>
    </location>
</feature>
<sequence>MSDGAPSGVLAGSGAGRSPTDRFFRRASASVLVFMLATLLAGVVLPERPGLLLFRCLAVAVYAAGTAVCLVCAARNRGRERHWRLLSAAMLLFLLAVAVIVLKAAVVTDSGLIRLTPASLLFLLPCAFGVASLLTYPTEPFDLAVRGPGPVQDARWYVITILDGVVVAGAATLVAWETILHHMVSIADSHAESIIVGIAVSATTLMLTVVVVLITTFRYAHRQLVLGLLGTAFLVFAVTMNVYLYSASTGRTDVPRLADLGVILPPLLVGLAALSPPDRSTGDGPAAPPGAGHRDDARTASRRRWWHSALPYLPLLVAGVVTISMAARHSLHGQYEIWALLGLLVVALIRQLTTMADNIRLLARVEESQRQLRHLAFHDPLTDLANRTLFADRLDHALARWRRHPHRLAVIFCDLNDFKQVNDALGHAAGDDLLRVTARRLAESVRADDTVARLGGDEFAILLEGGTEDFTVIGRRLTEAVRTPVRLADTTYSAAASFGLVIVEPDSAPVSAQDLLHRADLAMYAAKAHGVTSLTTYGPTRPSPPPAPRPPPLTT</sequence>
<feature type="transmembrane region" description="Helical" evidence="2">
    <location>
        <begin position="224"/>
        <end position="245"/>
    </location>
</feature>
<dbReference type="EMBL" id="JALKFT010000023">
    <property type="protein sequence ID" value="MCK9877892.1"/>
    <property type="molecule type" value="Genomic_DNA"/>
</dbReference>
<name>A0ABT0K269_9ACTN</name>
<gene>
    <name evidence="4" type="ORF">MXD59_19280</name>
</gene>
<keyword evidence="2" id="KW-0472">Membrane</keyword>
<feature type="transmembrane region" description="Helical" evidence="2">
    <location>
        <begin position="52"/>
        <end position="73"/>
    </location>
</feature>
<comment type="caution">
    <text evidence="4">The sequence shown here is derived from an EMBL/GenBank/DDBJ whole genome shotgun (WGS) entry which is preliminary data.</text>
</comment>
<dbReference type="InterPro" id="IPR029787">
    <property type="entry name" value="Nucleotide_cyclase"/>
</dbReference>
<evidence type="ECO:0000259" key="3">
    <source>
        <dbReference type="PROSITE" id="PS50887"/>
    </source>
</evidence>
<dbReference type="PANTHER" id="PTHR46663">
    <property type="entry name" value="DIGUANYLATE CYCLASE DGCT-RELATED"/>
    <property type="match status" value="1"/>
</dbReference>
<proteinExistence type="predicted"/>
<feature type="transmembrane region" description="Helical" evidence="2">
    <location>
        <begin position="85"/>
        <end position="106"/>
    </location>
</feature>
<dbReference type="InterPro" id="IPR043128">
    <property type="entry name" value="Rev_trsase/Diguanyl_cyclase"/>
</dbReference>
<feature type="transmembrane region" description="Helical" evidence="2">
    <location>
        <begin position="312"/>
        <end position="331"/>
    </location>
</feature>
<dbReference type="NCBIfam" id="TIGR00254">
    <property type="entry name" value="GGDEF"/>
    <property type="match status" value="1"/>
</dbReference>
<dbReference type="PROSITE" id="PS50887">
    <property type="entry name" value="GGDEF"/>
    <property type="match status" value="1"/>
</dbReference>
<accession>A0ABT0K269</accession>
<feature type="domain" description="GGDEF" evidence="3">
    <location>
        <begin position="406"/>
        <end position="539"/>
    </location>
</feature>
<evidence type="ECO:0000256" key="2">
    <source>
        <dbReference type="SAM" id="Phobius"/>
    </source>
</evidence>
<feature type="transmembrane region" description="Helical" evidence="2">
    <location>
        <begin position="156"/>
        <end position="174"/>
    </location>
</feature>
<feature type="transmembrane region" description="Helical" evidence="2">
    <location>
        <begin position="257"/>
        <end position="274"/>
    </location>
</feature>